<evidence type="ECO:0000313" key="3">
    <source>
        <dbReference type="Proteomes" id="UP001197875"/>
    </source>
</evidence>
<dbReference type="InterPro" id="IPR013422">
    <property type="entry name" value="CRISPR-assoc_prot_Cas5_N"/>
</dbReference>
<name>A0AAE3J7K7_9FIRM</name>
<gene>
    <name evidence="2" type="primary">cas5</name>
    <name evidence="2" type="ORF">LKD71_16110</name>
</gene>
<dbReference type="Pfam" id="PF09704">
    <property type="entry name" value="Cas_Cas5d"/>
    <property type="match status" value="1"/>
</dbReference>
<dbReference type="EMBL" id="JAJEPR010000046">
    <property type="protein sequence ID" value="MCC2191293.1"/>
    <property type="molecule type" value="Genomic_DNA"/>
</dbReference>
<evidence type="ECO:0000256" key="1">
    <source>
        <dbReference type="ARBA" id="ARBA00023118"/>
    </source>
</evidence>
<dbReference type="GO" id="GO:0051607">
    <property type="term" value="P:defense response to virus"/>
    <property type="evidence" value="ECO:0007669"/>
    <property type="project" value="UniProtKB-KW"/>
</dbReference>
<comment type="caution">
    <text evidence="2">The sequence shown here is derived from an EMBL/GenBank/DDBJ whole genome shotgun (WGS) entry which is preliminary data.</text>
</comment>
<protein>
    <submittedName>
        <fullName evidence="2">CRISPR-associated protein Cas5</fullName>
    </submittedName>
</protein>
<sequence>MEKAIRLQCFQNLVNYRKPTSFIIKETFPLPPYSTVLGMIHAACGFQEFHPMKLSIQGTNSGTISDLYTRYSFNGAKYEEGRHQICVEDGEKYGVFRGIANVELICENHMVIHIIPSDEDFEKVYYGLKNPPQYLSLGRYEDLLDIERVDVVEIHMQEEADTERNIYVPVETVSERNWVPTIYNITKEFEITKQGLRRWKKEGGIIKAYYMPVGETLENCYVDDMEEDAAIVFA</sequence>
<dbReference type="InterPro" id="IPR021124">
    <property type="entry name" value="CRISPR-assoc_prot_Cas5"/>
</dbReference>
<dbReference type="Proteomes" id="UP001197875">
    <property type="component" value="Unassembled WGS sequence"/>
</dbReference>
<proteinExistence type="predicted"/>
<organism evidence="2 3">
    <name type="scientific">Fusicatenibacter faecihominis</name>
    <dbReference type="NCBI Taxonomy" id="2881276"/>
    <lineage>
        <taxon>Bacteria</taxon>
        <taxon>Bacillati</taxon>
        <taxon>Bacillota</taxon>
        <taxon>Clostridia</taxon>
        <taxon>Lachnospirales</taxon>
        <taxon>Lachnospiraceae</taxon>
        <taxon>Fusicatenibacter</taxon>
    </lineage>
</organism>
<dbReference type="AlphaFoldDB" id="A0AAE3J7K7"/>
<dbReference type="RefSeq" id="WP_227616213.1">
    <property type="nucleotide sequence ID" value="NZ_JAJEPR010000046.1"/>
</dbReference>
<reference evidence="2 3" key="1">
    <citation type="submission" date="2021-10" db="EMBL/GenBank/DDBJ databases">
        <title>Anaerobic single-cell dispensing facilitates the cultivation of human gut bacteria.</title>
        <authorList>
            <person name="Afrizal A."/>
        </authorList>
    </citation>
    <scope>NUCLEOTIDE SEQUENCE [LARGE SCALE GENOMIC DNA]</scope>
    <source>
        <strain evidence="2 3">CLA-AA-H277</strain>
    </source>
</reference>
<dbReference type="GO" id="GO:0043571">
    <property type="term" value="P:maintenance of CRISPR repeat elements"/>
    <property type="evidence" value="ECO:0007669"/>
    <property type="project" value="InterPro"/>
</dbReference>
<keyword evidence="1" id="KW-0051">Antiviral defense</keyword>
<evidence type="ECO:0000313" key="2">
    <source>
        <dbReference type="EMBL" id="MCC2191293.1"/>
    </source>
</evidence>
<keyword evidence="3" id="KW-1185">Reference proteome</keyword>
<accession>A0AAE3J7K7</accession>
<dbReference type="NCBIfam" id="TIGR02593">
    <property type="entry name" value="CRISPR_cas5"/>
    <property type="match status" value="1"/>
</dbReference>